<feature type="region of interest" description="Disordered" evidence="1">
    <location>
        <begin position="103"/>
        <end position="156"/>
    </location>
</feature>
<feature type="compositionally biased region" description="Low complexity" evidence="1">
    <location>
        <begin position="103"/>
        <end position="150"/>
    </location>
</feature>
<dbReference type="EMBL" id="VSRR010008086">
    <property type="protein sequence ID" value="MPC48064.1"/>
    <property type="molecule type" value="Genomic_DNA"/>
</dbReference>
<dbReference type="Proteomes" id="UP000324222">
    <property type="component" value="Unassembled WGS sequence"/>
</dbReference>
<comment type="caution">
    <text evidence="2">The sequence shown here is derived from an EMBL/GenBank/DDBJ whole genome shotgun (WGS) entry which is preliminary data.</text>
</comment>
<dbReference type="OrthoDB" id="6380465at2759"/>
<sequence>MAGRVDFNVGLWGEEKEGEEELEEDINQGAISSQVLYQMARQRYYESRKFAIGYQELQSRWRSQVPLTSTPRRHLDIPSSQPHLPHLITCSLHQDPRRQSLHLPLHSSFSSGTPSNTSTISTPSSLPSSCSLTSPNTSTLSTPTSHPSCSFPVSPSTPYGEHFPLLEKGCYGGEVGRGGSEGGKECEDQECHQPNRLLGMIREMIQEALTHAHLRRRRRDQEQPTPDEQVAILQTELEAYRVLSRSKKEAADLLKHEVSEG</sequence>
<dbReference type="AlphaFoldDB" id="A0A5B7FUS8"/>
<reference evidence="2 3" key="1">
    <citation type="submission" date="2019-05" db="EMBL/GenBank/DDBJ databases">
        <title>Another draft genome of Portunus trituberculatus and its Hox gene families provides insights of decapod evolution.</title>
        <authorList>
            <person name="Jeong J.-H."/>
            <person name="Song I."/>
            <person name="Kim S."/>
            <person name="Choi T."/>
            <person name="Kim D."/>
            <person name="Ryu S."/>
            <person name="Kim W."/>
        </authorList>
    </citation>
    <scope>NUCLEOTIDE SEQUENCE [LARGE SCALE GENOMIC DNA]</scope>
    <source>
        <tissue evidence="2">Muscle</tissue>
    </source>
</reference>
<name>A0A5B7FUS8_PORTR</name>
<evidence type="ECO:0000313" key="3">
    <source>
        <dbReference type="Proteomes" id="UP000324222"/>
    </source>
</evidence>
<accession>A0A5B7FUS8</accession>
<evidence type="ECO:0000256" key="1">
    <source>
        <dbReference type="SAM" id="MobiDB-lite"/>
    </source>
</evidence>
<protein>
    <submittedName>
        <fullName evidence="2">Uncharacterized protein</fullName>
    </submittedName>
</protein>
<gene>
    <name evidence="2" type="ORF">E2C01_041829</name>
</gene>
<keyword evidence="3" id="KW-1185">Reference proteome</keyword>
<proteinExistence type="predicted"/>
<evidence type="ECO:0000313" key="2">
    <source>
        <dbReference type="EMBL" id="MPC48064.1"/>
    </source>
</evidence>
<organism evidence="2 3">
    <name type="scientific">Portunus trituberculatus</name>
    <name type="common">Swimming crab</name>
    <name type="synonym">Neptunus trituberculatus</name>
    <dbReference type="NCBI Taxonomy" id="210409"/>
    <lineage>
        <taxon>Eukaryota</taxon>
        <taxon>Metazoa</taxon>
        <taxon>Ecdysozoa</taxon>
        <taxon>Arthropoda</taxon>
        <taxon>Crustacea</taxon>
        <taxon>Multicrustacea</taxon>
        <taxon>Malacostraca</taxon>
        <taxon>Eumalacostraca</taxon>
        <taxon>Eucarida</taxon>
        <taxon>Decapoda</taxon>
        <taxon>Pleocyemata</taxon>
        <taxon>Brachyura</taxon>
        <taxon>Eubrachyura</taxon>
        <taxon>Portunoidea</taxon>
        <taxon>Portunidae</taxon>
        <taxon>Portuninae</taxon>
        <taxon>Portunus</taxon>
    </lineage>
</organism>